<keyword evidence="2" id="KW-1185">Reference proteome</keyword>
<organism evidence="1 2">
    <name type="scientific">Clathrospora elynae</name>
    <dbReference type="NCBI Taxonomy" id="706981"/>
    <lineage>
        <taxon>Eukaryota</taxon>
        <taxon>Fungi</taxon>
        <taxon>Dikarya</taxon>
        <taxon>Ascomycota</taxon>
        <taxon>Pezizomycotina</taxon>
        <taxon>Dothideomycetes</taxon>
        <taxon>Pleosporomycetidae</taxon>
        <taxon>Pleosporales</taxon>
        <taxon>Diademaceae</taxon>
        <taxon>Clathrospora</taxon>
    </lineage>
</organism>
<protein>
    <recommendedName>
        <fullName evidence="3">DDE-1 domain-containing protein</fullName>
    </recommendedName>
</protein>
<dbReference type="EMBL" id="ML976297">
    <property type="protein sequence ID" value="KAF1935221.1"/>
    <property type="molecule type" value="Genomic_DNA"/>
</dbReference>
<name>A0A6A5S3K3_9PLEO</name>
<dbReference type="Proteomes" id="UP000800038">
    <property type="component" value="Unassembled WGS sequence"/>
</dbReference>
<evidence type="ECO:0000313" key="2">
    <source>
        <dbReference type="Proteomes" id="UP000800038"/>
    </source>
</evidence>
<accession>A0A6A5S3K3</accession>
<gene>
    <name evidence="1" type="ORF">EJ02DRAFT_428635</name>
</gene>
<sequence>MEKDCHMADCGEKYRLYFELLYRKLAQYDLEPAYTYNMDEKGFAIGVTGRSKRIFDKVLYNKKHFKQSLHNGNREWVTLLASHPYPQRINFAMASATAIGNAYVNHGERTASPCKRCIAFFAGGNVRYLSKTGCIFVPVTAENRKLWEHSVVKDKAGEPIQRYVCFRCCILGQACLGNEFNKLESGLVNWSEPDRTALEPAVANPGEEILAFSTVPRSRSMTEAEKEMVKFQISQICIPKRNHLATTFVPHHKHLTEHSGTLDVNGNPCSRVKVDGRSQSKLTVNAADIVAQRKRAIEVDAQMQDTGEGTPQKRKKFGGLVPTKESDATVAALTHEVERAYNELCKKRDAASGQARGALTTKVNKFQEKHNIRV</sequence>
<evidence type="ECO:0000313" key="1">
    <source>
        <dbReference type="EMBL" id="KAF1935221.1"/>
    </source>
</evidence>
<reference evidence="1" key="1">
    <citation type="journal article" date="2020" name="Stud. Mycol.">
        <title>101 Dothideomycetes genomes: a test case for predicting lifestyles and emergence of pathogens.</title>
        <authorList>
            <person name="Haridas S."/>
            <person name="Albert R."/>
            <person name="Binder M."/>
            <person name="Bloem J."/>
            <person name="Labutti K."/>
            <person name="Salamov A."/>
            <person name="Andreopoulos B."/>
            <person name="Baker S."/>
            <person name="Barry K."/>
            <person name="Bills G."/>
            <person name="Bluhm B."/>
            <person name="Cannon C."/>
            <person name="Castanera R."/>
            <person name="Culley D."/>
            <person name="Daum C."/>
            <person name="Ezra D."/>
            <person name="Gonzalez J."/>
            <person name="Henrissat B."/>
            <person name="Kuo A."/>
            <person name="Liang C."/>
            <person name="Lipzen A."/>
            <person name="Lutzoni F."/>
            <person name="Magnuson J."/>
            <person name="Mondo S."/>
            <person name="Nolan M."/>
            <person name="Ohm R."/>
            <person name="Pangilinan J."/>
            <person name="Park H.-J."/>
            <person name="Ramirez L."/>
            <person name="Alfaro M."/>
            <person name="Sun H."/>
            <person name="Tritt A."/>
            <person name="Yoshinaga Y."/>
            <person name="Zwiers L.-H."/>
            <person name="Turgeon B."/>
            <person name="Goodwin S."/>
            <person name="Spatafora J."/>
            <person name="Crous P."/>
            <person name="Grigoriev I."/>
        </authorList>
    </citation>
    <scope>NUCLEOTIDE SEQUENCE</scope>
    <source>
        <strain evidence="1">CBS 161.51</strain>
    </source>
</reference>
<evidence type="ECO:0008006" key="3">
    <source>
        <dbReference type="Google" id="ProtNLM"/>
    </source>
</evidence>
<proteinExistence type="predicted"/>
<dbReference type="AlphaFoldDB" id="A0A6A5S3K3"/>